<dbReference type="Pfam" id="PF13639">
    <property type="entry name" value="zf-RING_2"/>
    <property type="match status" value="1"/>
</dbReference>
<feature type="domain" description="RING-type" evidence="3">
    <location>
        <begin position="185"/>
        <end position="221"/>
    </location>
</feature>
<dbReference type="PANTHER" id="PTHR22765:SF348">
    <property type="entry name" value="OS09G0446275 PROTEIN"/>
    <property type="match status" value="1"/>
</dbReference>
<dbReference type="GO" id="GO:0061630">
    <property type="term" value="F:ubiquitin protein ligase activity"/>
    <property type="evidence" value="ECO:0007669"/>
    <property type="project" value="TreeGrafter"/>
</dbReference>
<dbReference type="InterPro" id="IPR001841">
    <property type="entry name" value="Znf_RING"/>
</dbReference>
<evidence type="ECO:0000313" key="5">
    <source>
        <dbReference type="WBParaSite" id="jg10385"/>
    </source>
</evidence>
<dbReference type="InterPro" id="IPR013083">
    <property type="entry name" value="Znf_RING/FYVE/PHD"/>
</dbReference>
<dbReference type="GO" id="GO:0008270">
    <property type="term" value="F:zinc ion binding"/>
    <property type="evidence" value="ECO:0007669"/>
    <property type="project" value="UniProtKB-KW"/>
</dbReference>
<sequence>MDYFCRRCWSCASVVFVDNIARCLECNGEVIKERDPADRHSRANRNATEVVQGVFPVVVRPVEEIEQQAVNISPPVMNAVPDAYSRVPANATSNVRHQTQSSRDLLNRIRRNAGTRRNALVRSGAMNPSFLRAPDHSAVSVISERVPRGEARQPASNVSKVVSPEDIVNLPETRVSIRKTKNGAECSICMEAFIARELVARLDCLHMFHRACVMPWLLRSKHLSNLSSSS</sequence>
<keyword evidence="1" id="KW-0863">Zinc-finger</keyword>
<dbReference type="GO" id="GO:0006511">
    <property type="term" value="P:ubiquitin-dependent protein catabolic process"/>
    <property type="evidence" value="ECO:0007669"/>
    <property type="project" value="TreeGrafter"/>
</dbReference>
<protein>
    <submittedName>
        <fullName evidence="5">RING-type domain-containing protein</fullName>
    </submittedName>
</protein>
<keyword evidence="2" id="KW-0862">Zinc</keyword>
<dbReference type="Proteomes" id="UP000887574">
    <property type="component" value="Unplaced"/>
</dbReference>
<evidence type="ECO:0000259" key="3">
    <source>
        <dbReference type="Pfam" id="PF13639"/>
    </source>
</evidence>
<dbReference type="PANTHER" id="PTHR22765">
    <property type="entry name" value="RING FINGER AND PROTEASE ASSOCIATED DOMAIN-CONTAINING"/>
    <property type="match status" value="1"/>
</dbReference>
<accession>A0A915CLY6</accession>
<dbReference type="SUPFAM" id="SSF57850">
    <property type="entry name" value="RING/U-box"/>
    <property type="match status" value="1"/>
</dbReference>
<dbReference type="WBParaSite" id="jg10385">
    <property type="protein sequence ID" value="jg10385"/>
    <property type="gene ID" value="jg10385"/>
</dbReference>
<proteinExistence type="predicted"/>
<dbReference type="AlphaFoldDB" id="A0A915CLY6"/>
<name>A0A915CLY6_9BILA</name>
<dbReference type="Gene3D" id="3.30.40.10">
    <property type="entry name" value="Zinc/RING finger domain, C3HC4 (zinc finger)"/>
    <property type="match status" value="1"/>
</dbReference>
<keyword evidence="1" id="KW-0479">Metal-binding</keyword>
<evidence type="ECO:0000256" key="2">
    <source>
        <dbReference type="ARBA" id="ARBA00022833"/>
    </source>
</evidence>
<evidence type="ECO:0000256" key="1">
    <source>
        <dbReference type="ARBA" id="ARBA00022771"/>
    </source>
</evidence>
<reference evidence="5" key="1">
    <citation type="submission" date="2022-11" db="UniProtKB">
        <authorList>
            <consortium name="WormBaseParasite"/>
        </authorList>
    </citation>
    <scope>IDENTIFICATION</scope>
</reference>
<organism evidence="4 5">
    <name type="scientific">Ditylenchus dipsaci</name>
    <dbReference type="NCBI Taxonomy" id="166011"/>
    <lineage>
        <taxon>Eukaryota</taxon>
        <taxon>Metazoa</taxon>
        <taxon>Ecdysozoa</taxon>
        <taxon>Nematoda</taxon>
        <taxon>Chromadorea</taxon>
        <taxon>Rhabditida</taxon>
        <taxon>Tylenchina</taxon>
        <taxon>Tylenchomorpha</taxon>
        <taxon>Sphaerularioidea</taxon>
        <taxon>Anguinidae</taxon>
        <taxon>Anguininae</taxon>
        <taxon>Ditylenchus</taxon>
    </lineage>
</organism>
<evidence type="ECO:0000313" key="4">
    <source>
        <dbReference type="Proteomes" id="UP000887574"/>
    </source>
</evidence>
<keyword evidence="4" id="KW-1185">Reference proteome</keyword>
<dbReference type="InterPro" id="IPR051826">
    <property type="entry name" value="E3_ubiquitin-ligase_domain"/>
</dbReference>